<protein>
    <submittedName>
        <fullName evidence="1">Uncharacterized protein</fullName>
    </submittedName>
</protein>
<gene>
    <name evidence="1" type="ORF">G7B40_024930</name>
</gene>
<accession>A0AAP5MBC6</accession>
<dbReference type="RefSeq" id="WP_208339053.1">
    <property type="nucleotide sequence ID" value="NZ_CAWQFN010000488.1"/>
</dbReference>
<keyword evidence="2" id="KW-1185">Reference proteome</keyword>
<name>A0AAP5MBC6_9CYAN</name>
<comment type="caution">
    <text evidence="1">The sequence shown here is derived from an EMBL/GenBank/DDBJ whole genome shotgun (WGS) entry which is preliminary data.</text>
</comment>
<sequence>MTKPKTAKPLPPSDTQVDISVEVIEPEELTEEESRLRLHLERKVERAFYEAGKALLELRDKRLFRSSHRTFEEYCKDRFGFERRHPYRLIDAAAVVDNLTQMCPDRTQIETEVESDEMCPIRTQILPTNEYQIRPLTKLEPSKQRSAWQMAVQAANNRLPSHRIVKDIVQSVMERTRVPNPYRSGEVCQILPKDNPELRGKGGCWCIVRQVNDFSCTVMSWDREYTVRMDHLKSLEYSDADCERMQSVCDRITRLRSCSGLEAAAYANLKHLGELKRPYLTPLEEKLLGLLEQEYRIATQSDVL</sequence>
<dbReference type="AlphaFoldDB" id="A0AAP5MBC6"/>
<dbReference type="EMBL" id="JAALHA020000014">
    <property type="protein sequence ID" value="MDR9897782.1"/>
    <property type="molecule type" value="Genomic_DNA"/>
</dbReference>
<proteinExistence type="predicted"/>
<evidence type="ECO:0000313" key="1">
    <source>
        <dbReference type="EMBL" id="MDR9897782.1"/>
    </source>
</evidence>
<evidence type="ECO:0000313" key="2">
    <source>
        <dbReference type="Proteomes" id="UP000667802"/>
    </source>
</evidence>
<dbReference type="Proteomes" id="UP000667802">
    <property type="component" value="Unassembled WGS sequence"/>
</dbReference>
<organism evidence="1 2">
    <name type="scientific">Aetokthonos hydrillicola Thurmond2011</name>
    <dbReference type="NCBI Taxonomy" id="2712845"/>
    <lineage>
        <taxon>Bacteria</taxon>
        <taxon>Bacillati</taxon>
        <taxon>Cyanobacteriota</taxon>
        <taxon>Cyanophyceae</taxon>
        <taxon>Nostocales</taxon>
        <taxon>Hapalosiphonaceae</taxon>
        <taxon>Aetokthonos</taxon>
    </lineage>
</organism>
<reference evidence="2" key="1">
    <citation type="journal article" date="2021" name="Science">
        <title>Hunting the eagle killer: A cyanobacterial neurotoxin causes vacuolar myelinopathy.</title>
        <authorList>
            <person name="Breinlinger S."/>
            <person name="Phillips T.J."/>
            <person name="Haram B.N."/>
            <person name="Mares J."/>
            <person name="Martinez Yerena J.A."/>
            <person name="Hrouzek P."/>
            <person name="Sobotka R."/>
            <person name="Henderson W.M."/>
            <person name="Schmieder P."/>
            <person name="Williams S.M."/>
            <person name="Lauderdale J.D."/>
            <person name="Wilde H.D."/>
            <person name="Gerrin W."/>
            <person name="Kust A."/>
            <person name="Washington J.W."/>
            <person name="Wagner C."/>
            <person name="Geier B."/>
            <person name="Liebeke M."/>
            <person name="Enke H."/>
            <person name="Niedermeyer T.H.J."/>
            <person name="Wilde S.B."/>
        </authorList>
    </citation>
    <scope>NUCLEOTIDE SEQUENCE [LARGE SCALE GENOMIC DNA]</scope>
    <source>
        <strain evidence="2">Thurmond2011</strain>
    </source>
</reference>